<dbReference type="NCBIfam" id="NF005741">
    <property type="entry name" value="PRK07565.1"/>
    <property type="match status" value="1"/>
</dbReference>
<dbReference type="STRING" id="619304.SAMN05421760_101143"/>
<dbReference type="GO" id="GO:0006207">
    <property type="term" value="P:'de novo' pyrimidine nucleobase biosynthetic process"/>
    <property type="evidence" value="ECO:0007669"/>
    <property type="project" value="TreeGrafter"/>
</dbReference>
<keyword evidence="10" id="KW-1185">Reference proteome</keyword>
<dbReference type="RefSeq" id="WP_054339766.1">
    <property type="nucleotide sequence ID" value="NZ_FTOE01000001.1"/>
</dbReference>
<dbReference type="EMBL" id="FTOE01000001">
    <property type="protein sequence ID" value="SIS40673.1"/>
    <property type="molecule type" value="Genomic_DNA"/>
</dbReference>
<dbReference type="Pfam" id="PF01180">
    <property type="entry name" value="DHO_dh"/>
    <property type="match status" value="1"/>
</dbReference>
<dbReference type="AlphaFoldDB" id="A0A1N7IUA8"/>
<dbReference type="GO" id="GO:0044205">
    <property type="term" value="P:'de novo' UMP biosynthetic process"/>
    <property type="evidence" value="ECO:0007669"/>
    <property type="project" value="UniProtKB-UniPathway"/>
</dbReference>
<dbReference type="Gene3D" id="3.20.20.70">
    <property type="entry name" value="Aldolase class I"/>
    <property type="match status" value="1"/>
</dbReference>
<evidence type="ECO:0000256" key="7">
    <source>
        <dbReference type="SAM" id="SignalP"/>
    </source>
</evidence>
<dbReference type="PANTHER" id="PTHR48109">
    <property type="entry name" value="DIHYDROOROTATE DEHYDROGENASE (QUINONE), MITOCHONDRIAL-RELATED"/>
    <property type="match status" value="1"/>
</dbReference>
<feature type="chain" id="PRO_5009942861" evidence="7">
    <location>
        <begin position="22"/>
        <end position="333"/>
    </location>
</feature>
<evidence type="ECO:0000256" key="1">
    <source>
        <dbReference type="ARBA" id="ARBA00001917"/>
    </source>
</evidence>
<dbReference type="PIRSF" id="PIRSF000164">
    <property type="entry name" value="DHO_oxidase"/>
    <property type="match status" value="1"/>
</dbReference>
<gene>
    <name evidence="9" type="ORF">SAMN05421760_101143</name>
</gene>
<feature type="signal peptide" evidence="7">
    <location>
        <begin position="1"/>
        <end position="21"/>
    </location>
</feature>
<dbReference type="GO" id="GO:0005737">
    <property type="term" value="C:cytoplasm"/>
    <property type="evidence" value="ECO:0007669"/>
    <property type="project" value="InterPro"/>
</dbReference>
<keyword evidence="5" id="KW-0665">Pyrimidine biosynthesis</keyword>
<evidence type="ECO:0000256" key="2">
    <source>
        <dbReference type="ARBA" id="ARBA00004725"/>
    </source>
</evidence>
<name>A0A1N7IUA8_9GAMM</name>
<dbReference type="InterPro" id="IPR050074">
    <property type="entry name" value="DHO_dehydrogenase"/>
</dbReference>
<keyword evidence="6" id="KW-0560">Oxidoreductase</keyword>
<reference evidence="10" key="1">
    <citation type="submission" date="2017-01" db="EMBL/GenBank/DDBJ databases">
        <authorList>
            <person name="Varghese N."/>
            <person name="Submissions S."/>
        </authorList>
    </citation>
    <scope>NUCLEOTIDE SEQUENCE [LARGE SCALE GENOMIC DNA]</scope>
    <source>
        <strain evidence="10">DSM 22306</strain>
    </source>
</reference>
<sequence>MNKLTSNYLGMVLKSPLVASASPLTASLKSAAELEEAGIAAIVMRSLFEEHCQQDNEIIHKLLHEQDIGHAEANGYLPTPVLEKLKTTEDHYLETLMSLKQELSIPVIASLNGVSLEGWEEHAANMQQAGADALELNIYYVAANLRESAEQVEHRYTEIVSRVRKVVDIPLAIKISSQFSSPLHFVEKLKVAGANAVVIFNRFYQPDINLETFDVDSHIELSTSSELLERLRWTAILKHQVAIDLAVTGGVHTSADVIKASLAGADITQLCSVLLQKGPAVITELNRDINNWLDANEYESLAQLRGSMSHSNTRDPGRYERSNYLDLLDGWGR</sequence>
<dbReference type="OrthoDB" id="9794954at2"/>
<evidence type="ECO:0000256" key="5">
    <source>
        <dbReference type="ARBA" id="ARBA00022975"/>
    </source>
</evidence>
<feature type="domain" description="Dihydroorotate dehydrogenase catalytic" evidence="8">
    <location>
        <begin position="92"/>
        <end position="292"/>
    </location>
</feature>
<evidence type="ECO:0000256" key="4">
    <source>
        <dbReference type="ARBA" id="ARBA00022643"/>
    </source>
</evidence>
<evidence type="ECO:0000313" key="10">
    <source>
        <dbReference type="Proteomes" id="UP000185999"/>
    </source>
</evidence>
<dbReference type="SUPFAM" id="SSF51395">
    <property type="entry name" value="FMN-linked oxidoreductases"/>
    <property type="match status" value="1"/>
</dbReference>
<dbReference type="InterPro" id="IPR005720">
    <property type="entry name" value="Dihydroorotate_DH_cat"/>
</dbReference>
<keyword evidence="3" id="KW-0285">Flavoprotein</keyword>
<keyword evidence="7" id="KW-0732">Signal</keyword>
<proteinExistence type="predicted"/>
<dbReference type="GO" id="GO:0004152">
    <property type="term" value="F:dihydroorotate dehydrogenase activity"/>
    <property type="evidence" value="ECO:0007669"/>
    <property type="project" value="InterPro"/>
</dbReference>
<dbReference type="InterPro" id="IPR013785">
    <property type="entry name" value="Aldolase_TIM"/>
</dbReference>
<protein>
    <submittedName>
        <fullName evidence="9">Dihydroorotate dehydrogenase (Fumarate)</fullName>
    </submittedName>
</protein>
<dbReference type="UniPathway" id="UPA00070"/>
<dbReference type="Proteomes" id="UP000185999">
    <property type="component" value="Unassembled WGS sequence"/>
</dbReference>
<dbReference type="PANTHER" id="PTHR48109:SF3">
    <property type="entry name" value="SLL0744 PROTEIN"/>
    <property type="match status" value="1"/>
</dbReference>
<comment type="pathway">
    <text evidence="2">Pyrimidine metabolism; UMP biosynthesis via de novo pathway.</text>
</comment>
<keyword evidence="4" id="KW-0288">FMN</keyword>
<dbReference type="InterPro" id="IPR012135">
    <property type="entry name" value="Dihydroorotate_DH_1_2"/>
</dbReference>
<evidence type="ECO:0000256" key="6">
    <source>
        <dbReference type="ARBA" id="ARBA00023002"/>
    </source>
</evidence>
<evidence type="ECO:0000259" key="8">
    <source>
        <dbReference type="Pfam" id="PF01180"/>
    </source>
</evidence>
<organism evidence="9 10">
    <name type="scientific">Neptunomonas antarctica</name>
    <dbReference type="NCBI Taxonomy" id="619304"/>
    <lineage>
        <taxon>Bacteria</taxon>
        <taxon>Pseudomonadati</taxon>
        <taxon>Pseudomonadota</taxon>
        <taxon>Gammaproteobacteria</taxon>
        <taxon>Oceanospirillales</taxon>
        <taxon>Oceanospirillaceae</taxon>
        <taxon>Neptunomonas</taxon>
    </lineage>
</organism>
<evidence type="ECO:0000313" key="9">
    <source>
        <dbReference type="EMBL" id="SIS40673.1"/>
    </source>
</evidence>
<comment type="cofactor">
    <cofactor evidence="1">
        <name>FMN</name>
        <dbReference type="ChEBI" id="CHEBI:58210"/>
    </cofactor>
</comment>
<evidence type="ECO:0000256" key="3">
    <source>
        <dbReference type="ARBA" id="ARBA00022630"/>
    </source>
</evidence>
<accession>A0A1N7IUA8</accession>